<protein>
    <recommendedName>
        <fullName evidence="1">Peptidoglycan binding-like domain-containing protein</fullName>
    </recommendedName>
</protein>
<dbReference type="InterPro" id="IPR036365">
    <property type="entry name" value="PGBD-like_sf"/>
</dbReference>
<dbReference type="Proteomes" id="UP000006728">
    <property type="component" value="Chromosome"/>
</dbReference>
<accession>A4FNZ1</accession>
<dbReference type="EMBL" id="AM420293">
    <property type="protein sequence ID" value="CAM05766.1"/>
    <property type="molecule type" value="Genomic_DNA"/>
</dbReference>
<evidence type="ECO:0000313" key="3">
    <source>
        <dbReference type="Proteomes" id="UP000006728"/>
    </source>
</evidence>
<dbReference type="HOGENOM" id="CLU_111573_3_0_11"/>
<dbReference type="eggNOG" id="COG3409">
    <property type="taxonomic scope" value="Bacteria"/>
</dbReference>
<dbReference type="Gene3D" id="1.10.101.10">
    <property type="entry name" value="PGBD-like superfamily/PGBD"/>
    <property type="match status" value="2"/>
</dbReference>
<name>A4FNZ1_SACEN</name>
<reference evidence="2 3" key="1">
    <citation type="journal article" date="2007" name="Nat. Biotechnol.">
        <title>Complete genome sequence of the erythromycin-producing bacterium Saccharopolyspora erythraea NRRL23338.</title>
        <authorList>
            <person name="Oliynyk M."/>
            <person name="Samborskyy M."/>
            <person name="Lester J.B."/>
            <person name="Mironenko T."/>
            <person name="Scott N."/>
            <person name="Dickens S."/>
            <person name="Haydock S.F."/>
            <person name="Leadlay P.F."/>
        </authorList>
    </citation>
    <scope>NUCLEOTIDE SEQUENCE [LARGE SCALE GENOMIC DNA]</scope>
    <source>
        <strain evidence="3">ATCC 11635 / DSM 40517 / JCM 4748 / NBRC 13426 / NCIMB 8594 / NRRL 2338</strain>
    </source>
</reference>
<dbReference type="InterPro" id="IPR036366">
    <property type="entry name" value="PGBDSf"/>
</dbReference>
<organism evidence="2 3">
    <name type="scientific">Saccharopolyspora erythraea (strain ATCC 11635 / DSM 40517 / JCM 4748 / NBRC 13426 / NCIMB 8594 / NRRL 2338)</name>
    <dbReference type="NCBI Taxonomy" id="405948"/>
    <lineage>
        <taxon>Bacteria</taxon>
        <taxon>Bacillati</taxon>
        <taxon>Actinomycetota</taxon>
        <taxon>Actinomycetes</taxon>
        <taxon>Pseudonocardiales</taxon>
        <taxon>Pseudonocardiaceae</taxon>
        <taxon>Saccharopolyspora</taxon>
    </lineage>
</organism>
<evidence type="ECO:0000259" key="1">
    <source>
        <dbReference type="Pfam" id="PF01471"/>
    </source>
</evidence>
<dbReference type="KEGG" id="sen:SACE_6599"/>
<gene>
    <name evidence="2" type="ordered locus">SACE_6599</name>
</gene>
<dbReference type="InterPro" id="IPR002477">
    <property type="entry name" value="Peptidoglycan-bd-like"/>
</dbReference>
<dbReference type="AlphaFoldDB" id="A4FNZ1"/>
<feature type="domain" description="Peptidoglycan binding-like" evidence="1">
    <location>
        <begin position="8"/>
        <end position="45"/>
    </location>
</feature>
<evidence type="ECO:0000313" key="2">
    <source>
        <dbReference type="EMBL" id="CAM05766.1"/>
    </source>
</evidence>
<keyword evidence="3" id="KW-1185">Reference proteome</keyword>
<proteinExistence type="predicted"/>
<feature type="domain" description="Peptidoglycan binding-like" evidence="1">
    <location>
        <begin position="63"/>
        <end position="114"/>
    </location>
</feature>
<dbReference type="SUPFAM" id="SSF47090">
    <property type="entry name" value="PGBD-like"/>
    <property type="match status" value="2"/>
</dbReference>
<sequence length="135" mass="14441">MPGLMVLQVDGIFGPLTEGRVREFQQLIKSLIVDGIVGPLSWQALPSGSAMPVLQEGSTGGVVWDLQRTLNTLIVAGLVQDGIFGPLTKAKVVQFQQISSIAPDGIVGDRTWRAKAGLMMRPTLELVVGPQYETA</sequence>
<dbReference type="Pfam" id="PF01471">
    <property type="entry name" value="PG_binding_1"/>
    <property type="match status" value="2"/>
</dbReference>